<dbReference type="EMBL" id="QJKJ01008690">
    <property type="protein sequence ID" value="RDX78947.1"/>
    <property type="molecule type" value="Genomic_DNA"/>
</dbReference>
<comment type="caution">
    <text evidence="1">The sequence shown here is derived from an EMBL/GenBank/DDBJ whole genome shotgun (WGS) entry which is preliminary data.</text>
</comment>
<evidence type="ECO:0000313" key="2">
    <source>
        <dbReference type="Proteomes" id="UP000257109"/>
    </source>
</evidence>
<keyword evidence="2" id="KW-1185">Reference proteome</keyword>
<evidence type="ECO:0000313" key="1">
    <source>
        <dbReference type="EMBL" id="RDX78947.1"/>
    </source>
</evidence>
<name>A0A371FKV7_MUCPR</name>
<feature type="non-terminal residue" evidence="1">
    <location>
        <position position="1"/>
    </location>
</feature>
<dbReference type="AlphaFoldDB" id="A0A371FKV7"/>
<reference evidence="1" key="1">
    <citation type="submission" date="2018-05" db="EMBL/GenBank/DDBJ databases">
        <title>Draft genome of Mucuna pruriens seed.</title>
        <authorList>
            <person name="Nnadi N.E."/>
            <person name="Vos R."/>
            <person name="Hasami M.H."/>
            <person name="Devisetty U.K."/>
            <person name="Aguiy J.C."/>
        </authorList>
    </citation>
    <scope>NUCLEOTIDE SEQUENCE [LARGE SCALE GENOMIC DNA]</scope>
    <source>
        <strain evidence="1">JCA_2017</strain>
    </source>
</reference>
<sequence length="225" mass="26033">MLLLPLTTTVLTTSPFTFDDGDGGENDESQGSNNWLNYMSNMPLGTPLDLEVNVMDPYVYPATYRTGWAKMWPAHANEVESCRDVLGRVDHKGGNTWRGAYNPIGAQNWLQEIEMIIRAMVCVHRWSEVLLEDIRNYKGMEFLHLKHGNRIMTDYVAKLKNHWDTFFVIGIRLESTSIILQAIIYQEIHQCPSLMNRCMILDKDNGVRVMHFKSVDLIKERKFSY</sequence>
<dbReference type="Proteomes" id="UP000257109">
    <property type="component" value="Unassembled WGS sequence"/>
</dbReference>
<dbReference type="OrthoDB" id="1460500at2759"/>
<evidence type="ECO:0008006" key="3">
    <source>
        <dbReference type="Google" id="ProtNLM"/>
    </source>
</evidence>
<organism evidence="1 2">
    <name type="scientific">Mucuna pruriens</name>
    <name type="common">Velvet bean</name>
    <name type="synonym">Dolichos pruriens</name>
    <dbReference type="NCBI Taxonomy" id="157652"/>
    <lineage>
        <taxon>Eukaryota</taxon>
        <taxon>Viridiplantae</taxon>
        <taxon>Streptophyta</taxon>
        <taxon>Embryophyta</taxon>
        <taxon>Tracheophyta</taxon>
        <taxon>Spermatophyta</taxon>
        <taxon>Magnoliopsida</taxon>
        <taxon>eudicotyledons</taxon>
        <taxon>Gunneridae</taxon>
        <taxon>Pentapetalae</taxon>
        <taxon>rosids</taxon>
        <taxon>fabids</taxon>
        <taxon>Fabales</taxon>
        <taxon>Fabaceae</taxon>
        <taxon>Papilionoideae</taxon>
        <taxon>50 kb inversion clade</taxon>
        <taxon>NPAAA clade</taxon>
        <taxon>indigoferoid/millettioid clade</taxon>
        <taxon>Phaseoleae</taxon>
        <taxon>Mucuna</taxon>
    </lineage>
</organism>
<protein>
    <recommendedName>
        <fullName evidence="3">Retrotransposon gag domain-containing protein</fullName>
    </recommendedName>
</protein>
<accession>A0A371FKV7</accession>
<proteinExistence type="predicted"/>
<gene>
    <name evidence="1" type="ORF">CR513_40693</name>
</gene>